<dbReference type="Proteomes" id="UP000565078">
    <property type="component" value="Unassembled WGS sequence"/>
</dbReference>
<proteinExistence type="predicted"/>
<evidence type="ECO:0000313" key="1">
    <source>
        <dbReference type="EMBL" id="HIH10018.1"/>
    </source>
</evidence>
<accession>A0A7J4IX79</accession>
<dbReference type="AlphaFoldDB" id="A0A7J4IX79"/>
<reference evidence="2" key="1">
    <citation type="journal article" date="2020" name="bioRxiv">
        <title>A rank-normalized archaeal taxonomy based on genome phylogeny resolves widespread incomplete and uneven classifications.</title>
        <authorList>
            <person name="Rinke C."/>
            <person name="Chuvochina M."/>
            <person name="Mussig A.J."/>
            <person name="Chaumeil P.-A."/>
            <person name="Waite D.W."/>
            <person name="Whitman W.B."/>
            <person name="Parks D.H."/>
            <person name="Hugenholtz P."/>
        </authorList>
    </citation>
    <scope>NUCLEOTIDE SEQUENCE [LARGE SCALE GENOMIC DNA]</scope>
</reference>
<organism evidence="1 2">
    <name type="scientific">Candidatus Iainarchaeum sp</name>
    <dbReference type="NCBI Taxonomy" id="3101447"/>
    <lineage>
        <taxon>Archaea</taxon>
        <taxon>Candidatus Iainarchaeota</taxon>
        <taxon>Candidatus Iainarchaeia</taxon>
        <taxon>Candidatus Iainarchaeales</taxon>
        <taxon>Candidatus Iainarchaeaceae</taxon>
        <taxon>Candidatus Iainarchaeum</taxon>
    </lineage>
</organism>
<evidence type="ECO:0000313" key="2">
    <source>
        <dbReference type="Proteomes" id="UP000565078"/>
    </source>
</evidence>
<protein>
    <submittedName>
        <fullName evidence="1">Uncharacterized protein</fullName>
    </submittedName>
</protein>
<dbReference type="EMBL" id="DUGC01000079">
    <property type="protein sequence ID" value="HIH10018.1"/>
    <property type="molecule type" value="Genomic_DNA"/>
</dbReference>
<sequence>MRRVTFSRSPVSEQGLLRSLVHHKSKVTCIGGFTAWPSFDSPFLDPSPAFLASLVRSKNVTLVDCQSDSLLHRLSQSAAQRKAQDFLKNIRVLGQASNMNGTGLGDLYSYREALQFRNFGKKGIRLRPAFAWDTRLRPNSQDLVVDRMTSDWLAEQGRLRDSLSHYLTITKPCGRILFILKSRGLTTAPLSSQLKGSSEYLELKGLLSPLLRQGRVSLEIVKLDTAQHDALYSPKYRGHFALIINKLK</sequence>
<comment type="caution">
    <text evidence="1">The sequence shown here is derived from an EMBL/GenBank/DDBJ whole genome shotgun (WGS) entry which is preliminary data.</text>
</comment>
<name>A0A7J4IX79_9ARCH</name>
<gene>
    <name evidence="1" type="ORF">HA254_05120</name>
</gene>